<dbReference type="GO" id="GO:0016740">
    <property type="term" value="F:transferase activity"/>
    <property type="evidence" value="ECO:0007669"/>
    <property type="project" value="UniProtKB-KW"/>
</dbReference>
<dbReference type="AlphaFoldDB" id="S2RK05"/>
<comment type="caution">
    <text evidence="1">The sequence shown here is derived from an EMBL/GenBank/DDBJ whole genome shotgun (WGS) entry which is preliminary data.</text>
</comment>
<organism evidence="1 2">
    <name type="scientific">Lacticaseibacillus paracasei subsp. paracasei Lpp126</name>
    <dbReference type="NCBI Taxonomy" id="1256206"/>
    <lineage>
        <taxon>Bacteria</taxon>
        <taxon>Bacillati</taxon>
        <taxon>Bacillota</taxon>
        <taxon>Bacilli</taxon>
        <taxon>Lactobacillales</taxon>
        <taxon>Lactobacillaceae</taxon>
        <taxon>Lacticaseibacillus</taxon>
    </lineage>
</organism>
<protein>
    <submittedName>
        <fullName evidence="1">Phosphoenolpyruvate-protein phosphotransferase</fullName>
    </submittedName>
</protein>
<feature type="non-terminal residue" evidence="1">
    <location>
        <position position="1"/>
    </location>
</feature>
<dbReference type="Proteomes" id="UP000014243">
    <property type="component" value="Unassembled WGS sequence"/>
</dbReference>
<accession>S2RK05</accession>
<keyword evidence="1" id="KW-0808">Transferase</keyword>
<gene>
    <name evidence="1" type="ORF">Lpp126_06515</name>
</gene>
<name>S2RK05_LACPA</name>
<evidence type="ECO:0000313" key="1">
    <source>
        <dbReference type="EMBL" id="EPC78507.1"/>
    </source>
</evidence>
<evidence type="ECO:0000313" key="2">
    <source>
        <dbReference type="Proteomes" id="UP000014243"/>
    </source>
</evidence>
<reference evidence="1 2" key="1">
    <citation type="journal article" date="2013" name="PLoS ONE">
        <title>Lactobacillus paracasei comparative genomics: towards species pan-genome definition and exploitation of diversity.</title>
        <authorList>
            <person name="Smokvina T."/>
            <person name="Wels M."/>
            <person name="Polka J."/>
            <person name="Chervaux C."/>
            <person name="Brisse S."/>
            <person name="Boekhorst J."/>
            <person name="van Hylckama Vlieg J.E."/>
            <person name="Siezen R.J."/>
        </authorList>
    </citation>
    <scope>NUCLEOTIDE SEQUENCE [LARGE SCALE GENOMIC DNA]</scope>
    <source>
        <strain evidence="1 2">Lpp126</strain>
    </source>
</reference>
<keyword evidence="1" id="KW-0670">Pyruvate</keyword>
<sequence>AKMDEIALNQNITNDENADLVKKTTGQK</sequence>
<dbReference type="EMBL" id="ANKC01000457">
    <property type="protein sequence ID" value="EPC78507.1"/>
    <property type="molecule type" value="Genomic_DNA"/>
</dbReference>
<proteinExistence type="predicted"/>